<evidence type="ECO:0000313" key="2">
    <source>
        <dbReference type="Proteomes" id="UP000607653"/>
    </source>
</evidence>
<organism evidence="1 2">
    <name type="scientific">Nelumbo nucifera</name>
    <name type="common">Sacred lotus</name>
    <dbReference type="NCBI Taxonomy" id="4432"/>
    <lineage>
        <taxon>Eukaryota</taxon>
        <taxon>Viridiplantae</taxon>
        <taxon>Streptophyta</taxon>
        <taxon>Embryophyta</taxon>
        <taxon>Tracheophyta</taxon>
        <taxon>Spermatophyta</taxon>
        <taxon>Magnoliopsida</taxon>
        <taxon>Proteales</taxon>
        <taxon>Nelumbonaceae</taxon>
        <taxon>Nelumbo</taxon>
    </lineage>
</organism>
<comment type="caution">
    <text evidence="1">The sequence shown here is derived from an EMBL/GenBank/DDBJ whole genome shotgun (WGS) entry which is preliminary data.</text>
</comment>
<name>A0A822Y247_NELNU</name>
<evidence type="ECO:0000313" key="1">
    <source>
        <dbReference type="EMBL" id="DAD27964.1"/>
    </source>
</evidence>
<dbReference type="AlphaFoldDB" id="A0A822Y247"/>
<accession>A0A822Y247</accession>
<keyword evidence="2" id="KW-1185">Reference proteome</keyword>
<dbReference type="EMBL" id="DUZY01000002">
    <property type="protein sequence ID" value="DAD27964.1"/>
    <property type="molecule type" value="Genomic_DNA"/>
</dbReference>
<gene>
    <name evidence="1" type="ORF">HUJ06_029431</name>
</gene>
<dbReference type="Proteomes" id="UP000607653">
    <property type="component" value="Unassembled WGS sequence"/>
</dbReference>
<protein>
    <submittedName>
        <fullName evidence="1">Uncharacterized protein</fullName>
    </submittedName>
</protein>
<proteinExistence type="predicted"/>
<sequence>MTYFETKISPFLEQSLVPCASVAERNLLADTAKIIKKNNSCKLKDDCRKIVTDGLISLGYEVQSPHIFIFLKLSQPSPYPRS</sequence>
<reference evidence="1 2" key="1">
    <citation type="journal article" date="2020" name="Mol. Biol. Evol.">
        <title>Distinct Expression and Methylation Patterns for Genes with Different Fates following a Single Whole-Genome Duplication in Flowering Plants.</title>
        <authorList>
            <person name="Shi T."/>
            <person name="Rahmani R.S."/>
            <person name="Gugger P.F."/>
            <person name="Wang M."/>
            <person name="Li H."/>
            <person name="Zhang Y."/>
            <person name="Li Z."/>
            <person name="Wang Q."/>
            <person name="Van de Peer Y."/>
            <person name="Marchal K."/>
            <person name="Chen J."/>
        </authorList>
    </citation>
    <scope>NUCLEOTIDE SEQUENCE [LARGE SCALE GENOMIC DNA]</scope>
    <source>
        <tissue evidence="1">Leaf</tissue>
    </source>
</reference>